<name>A0A5N1JM64_9BACT</name>
<keyword evidence="2" id="KW-1185">Reference proteome</keyword>
<dbReference type="EMBL" id="VTWS01000001">
    <property type="protein sequence ID" value="KAA9357294.1"/>
    <property type="molecule type" value="Genomic_DNA"/>
</dbReference>
<dbReference type="AlphaFoldDB" id="A0A5N1JM64"/>
<protein>
    <submittedName>
        <fullName evidence="1">Uncharacterized protein</fullName>
    </submittedName>
</protein>
<dbReference type="Proteomes" id="UP000326344">
    <property type="component" value="Unassembled WGS sequence"/>
</dbReference>
<reference evidence="1 2" key="1">
    <citation type="submission" date="2019-09" db="EMBL/GenBank/DDBJ databases">
        <title>Genome Sequence of Larkinella sp MA1.</title>
        <authorList>
            <person name="Srinivasan S."/>
        </authorList>
    </citation>
    <scope>NUCLEOTIDE SEQUENCE [LARGE SCALE GENOMIC DNA]</scope>
    <source>
        <strain evidence="1 2">MA1</strain>
    </source>
</reference>
<proteinExistence type="predicted"/>
<accession>A0A5N1JM64</accession>
<evidence type="ECO:0000313" key="2">
    <source>
        <dbReference type="Proteomes" id="UP000326344"/>
    </source>
</evidence>
<gene>
    <name evidence="1" type="ORF">F0P93_06030</name>
</gene>
<sequence length="174" mass="20132">MIHFYEARCCSDSRFLPSPELNVGFFKNFLLICFAFSWYSCQEKERTKEMNLSQKDTIAIIETTLADSILNAIFLESFPGKNLKIISNEFVLPNYKIAFKDKQVPIVSYDSTLHNPTFYPIPARFCGEAFQFKVLPDQQVAICLLFRGTGQTADYTVRKSDGKWQITKRFFGKF</sequence>
<evidence type="ECO:0000313" key="1">
    <source>
        <dbReference type="EMBL" id="KAA9357294.1"/>
    </source>
</evidence>
<organism evidence="1 2">
    <name type="scientific">Larkinella humicola</name>
    <dbReference type="NCBI Taxonomy" id="2607654"/>
    <lineage>
        <taxon>Bacteria</taxon>
        <taxon>Pseudomonadati</taxon>
        <taxon>Bacteroidota</taxon>
        <taxon>Cytophagia</taxon>
        <taxon>Cytophagales</taxon>
        <taxon>Spirosomataceae</taxon>
        <taxon>Larkinella</taxon>
    </lineage>
</organism>
<comment type="caution">
    <text evidence="1">The sequence shown here is derived from an EMBL/GenBank/DDBJ whole genome shotgun (WGS) entry which is preliminary data.</text>
</comment>